<dbReference type="Gene3D" id="3.40.960.10">
    <property type="entry name" value="VSR Endonuclease"/>
    <property type="match status" value="1"/>
</dbReference>
<evidence type="ECO:0000313" key="2">
    <source>
        <dbReference type="Proteomes" id="UP001596147"/>
    </source>
</evidence>
<gene>
    <name evidence="1" type="ORF">ACFPM4_14400</name>
</gene>
<name>A0ABW0LJ36_9BACI</name>
<dbReference type="RefSeq" id="WP_382353055.1">
    <property type="nucleotide sequence ID" value="NZ_JBHSMC010000020.1"/>
</dbReference>
<organism evidence="1 2">
    <name type="scientific">Lederbergia graminis</name>
    <dbReference type="NCBI Taxonomy" id="735518"/>
    <lineage>
        <taxon>Bacteria</taxon>
        <taxon>Bacillati</taxon>
        <taxon>Bacillota</taxon>
        <taxon>Bacilli</taxon>
        <taxon>Bacillales</taxon>
        <taxon>Bacillaceae</taxon>
        <taxon>Lederbergia</taxon>
    </lineage>
</organism>
<accession>A0ABW0LJ36</accession>
<proteinExistence type="predicted"/>
<evidence type="ECO:0008006" key="3">
    <source>
        <dbReference type="Google" id="ProtNLM"/>
    </source>
</evidence>
<dbReference type="EMBL" id="JBHSMC010000020">
    <property type="protein sequence ID" value="MFC5465919.1"/>
    <property type="molecule type" value="Genomic_DNA"/>
</dbReference>
<evidence type="ECO:0000313" key="1">
    <source>
        <dbReference type="EMBL" id="MFC5465919.1"/>
    </source>
</evidence>
<sequence>MAKTLTIEDMRQMAAENGGWCLSEEYINQLTKLTWKCAEGHVWETLPKHIRKGTWCPTCARKKENRKSYGTVTIEDMKRMAKERGGECLSDTYVNKSTKLQFKCGEGHIFETRPAEILRGNWCSFCAGKHKNSIEKMKKIAKERGGKCLSTSYKNVFTHLVWECANGHQFHAIPKHVLNGHWCPNCTTYLNEQRCRFILESLFETKFVKDHSVLDGYELDGYNAELKLAFEYHGKQHYEEVDFFYSRGDMSLEDRIARDKLKEKRCEELGIELLVIPYTVDPADHVSFIVNELSERGFQFKIEPEDINFDNYYPTKSELQEIQDIAEAKGGKCLSNEYINVDTKMDFVCEKGHHFSTTPWRIKKGNWCRKCFETERAGASQRLDANEMHRIAAEKGWKCLSTEYKNARTKLTWQCENGHTFERNLSHVKEGRGCPTCKKVPGTRTI</sequence>
<dbReference type="Proteomes" id="UP001596147">
    <property type="component" value="Unassembled WGS sequence"/>
</dbReference>
<reference evidence="2" key="1">
    <citation type="journal article" date="2019" name="Int. J. Syst. Evol. Microbiol.">
        <title>The Global Catalogue of Microorganisms (GCM) 10K type strain sequencing project: providing services to taxonomists for standard genome sequencing and annotation.</title>
        <authorList>
            <consortium name="The Broad Institute Genomics Platform"/>
            <consortium name="The Broad Institute Genome Sequencing Center for Infectious Disease"/>
            <person name="Wu L."/>
            <person name="Ma J."/>
        </authorList>
    </citation>
    <scope>NUCLEOTIDE SEQUENCE [LARGE SCALE GENOMIC DNA]</scope>
    <source>
        <strain evidence="2">CGMCC 1.12237</strain>
    </source>
</reference>
<comment type="caution">
    <text evidence="1">The sequence shown here is derived from an EMBL/GenBank/DDBJ whole genome shotgun (WGS) entry which is preliminary data.</text>
</comment>
<keyword evidence="2" id="KW-1185">Reference proteome</keyword>
<protein>
    <recommendedName>
        <fullName evidence="3">Zinc-ribbon domain-containing protein</fullName>
    </recommendedName>
</protein>